<feature type="compositionally biased region" description="Polar residues" evidence="1">
    <location>
        <begin position="519"/>
        <end position="539"/>
    </location>
</feature>
<organism evidence="2 3">
    <name type="scientific">Jimgerdemannia flammicorona</name>
    <dbReference type="NCBI Taxonomy" id="994334"/>
    <lineage>
        <taxon>Eukaryota</taxon>
        <taxon>Fungi</taxon>
        <taxon>Fungi incertae sedis</taxon>
        <taxon>Mucoromycota</taxon>
        <taxon>Mucoromycotina</taxon>
        <taxon>Endogonomycetes</taxon>
        <taxon>Endogonales</taxon>
        <taxon>Endogonaceae</taxon>
        <taxon>Jimgerdemannia</taxon>
    </lineage>
</organism>
<sequence>MWELEQSKTKSADVDRQIADDLVDDIPPAHFAYDQPYEARPALVVKSAVEEFCPAVAMTESEATTSCSIANAPIAWSMTKRLSRQLTILNVHKSATNILQPSLDNGTRTAVRHANNPSRTKAAWPKEETIVGVSSLLSQINDKDTSILRPMQESASSIPPPNDSCTTSSVARPVKKATSRAKCALPKSEGTGVVSPPIPAIQGSASGVLPPNDANTTSSNARPVKKATSRAKFARPKSEGIVDVSALLRPIQDTASSILPPSDINTTSSVAPPVKKTTTRAKVAWPKSESIVAVSPPLRPIDNSAGSILPRSDNNMNIGILPPGDNNMTVSVHPLSDDNMTIDIISPSDDHMTGSILPSGDDNVTISILPSSDDNTTSSTLRSSDVNTTSSTVPPSDNNATSSVARPVKKATSRAKFARSKSESIVVVSSPLRLIHGDGTSILPPIYDNERNAVLGATIGGQSQPQIPVVAPPNSEVPAQATGFVRPPPKMAFSRIKSKRLAQANGVGGSGLRPPAPPNISTASVSQHILPSSDSSMQY</sequence>
<feature type="region of interest" description="Disordered" evidence="1">
    <location>
        <begin position="503"/>
        <end position="539"/>
    </location>
</feature>
<evidence type="ECO:0000313" key="3">
    <source>
        <dbReference type="Proteomes" id="UP000274822"/>
    </source>
</evidence>
<feature type="compositionally biased region" description="Polar residues" evidence="1">
    <location>
        <begin position="153"/>
        <end position="170"/>
    </location>
</feature>
<keyword evidence="3" id="KW-1185">Reference proteome</keyword>
<comment type="caution">
    <text evidence="2">The sequence shown here is derived from an EMBL/GenBank/DDBJ whole genome shotgun (WGS) entry which is preliminary data.</text>
</comment>
<reference evidence="2 3" key="1">
    <citation type="journal article" date="2018" name="New Phytol.">
        <title>Phylogenomics of Endogonaceae and evolution of mycorrhizas within Mucoromycota.</title>
        <authorList>
            <person name="Chang Y."/>
            <person name="Desiro A."/>
            <person name="Na H."/>
            <person name="Sandor L."/>
            <person name="Lipzen A."/>
            <person name="Clum A."/>
            <person name="Barry K."/>
            <person name="Grigoriev I.V."/>
            <person name="Martin F.M."/>
            <person name="Stajich J.E."/>
            <person name="Smith M.E."/>
            <person name="Bonito G."/>
            <person name="Spatafora J.W."/>
        </authorList>
    </citation>
    <scope>NUCLEOTIDE SEQUENCE [LARGE SCALE GENOMIC DNA]</scope>
    <source>
        <strain evidence="2 3">AD002</strain>
    </source>
</reference>
<feature type="compositionally biased region" description="Basic residues" evidence="1">
    <location>
        <begin position="223"/>
        <end position="232"/>
    </location>
</feature>
<feature type="region of interest" description="Disordered" evidence="1">
    <location>
        <begin position="151"/>
        <end position="232"/>
    </location>
</feature>
<dbReference type="AlphaFoldDB" id="A0A433QVB3"/>
<dbReference type="EMBL" id="RBNJ01001015">
    <property type="protein sequence ID" value="RUS33675.1"/>
    <property type="molecule type" value="Genomic_DNA"/>
</dbReference>
<proteinExistence type="predicted"/>
<feature type="compositionally biased region" description="Polar residues" evidence="1">
    <location>
        <begin position="369"/>
        <end position="404"/>
    </location>
</feature>
<evidence type="ECO:0000256" key="1">
    <source>
        <dbReference type="SAM" id="MobiDB-lite"/>
    </source>
</evidence>
<accession>A0A433QVB3</accession>
<gene>
    <name evidence="2" type="ORF">BC938DRAFT_470586</name>
</gene>
<dbReference type="Proteomes" id="UP000274822">
    <property type="component" value="Unassembled WGS sequence"/>
</dbReference>
<protein>
    <submittedName>
        <fullName evidence="2">Uncharacterized protein</fullName>
    </submittedName>
</protein>
<evidence type="ECO:0000313" key="2">
    <source>
        <dbReference type="EMBL" id="RUS33675.1"/>
    </source>
</evidence>
<name>A0A433QVB3_9FUNG</name>
<feature type="region of interest" description="Disordered" evidence="1">
    <location>
        <begin position="369"/>
        <end position="415"/>
    </location>
</feature>